<dbReference type="InterPro" id="IPR039735">
    <property type="entry name" value="CHIC1/2"/>
</dbReference>
<accession>A0A914L8W2</accession>
<feature type="domain" description="Golgin subfamily A member 7/ERF4" evidence="4">
    <location>
        <begin position="44"/>
        <end position="127"/>
    </location>
</feature>
<dbReference type="Pfam" id="PF10256">
    <property type="entry name" value="Erf4"/>
    <property type="match status" value="2"/>
</dbReference>
<protein>
    <submittedName>
        <fullName evidence="6">Golgin subfamily A member 7/ERF4 domain-containing protein</fullName>
    </submittedName>
</protein>
<dbReference type="PANTHER" id="PTHR13005">
    <property type="entry name" value="CYSTEINE-RICH HYDROPHOBIC DOMAIN PROTEIN BRAIN X-LINKED PROTEIN"/>
    <property type="match status" value="1"/>
</dbReference>
<evidence type="ECO:0000256" key="1">
    <source>
        <dbReference type="ARBA" id="ARBA00004370"/>
    </source>
</evidence>
<feature type="domain" description="Golgin subfamily A member 7/ERF4" evidence="4">
    <location>
        <begin position="173"/>
        <end position="261"/>
    </location>
</feature>
<dbReference type="GO" id="GO:0016020">
    <property type="term" value="C:membrane"/>
    <property type="evidence" value="ECO:0007669"/>
    <property type="project" value="UniProtKB-SubCell"/>
</dbReference>
<evidence type="ECO:0000313" key="5">
    <source>
        <dbReference type="Proteomes" id="UP000887563"/>
    </source>
</evidence>
<comment type="subcellular location">
    <subcellularLocation>
        <location evidence="1">Membrane</location>
    </subcellularLocation>
</comment>
<dbReference type="InterPro" id="IPR019383">
    <property type="entry name" value="Golgin_A_7/ERF4"/>
</dbReference>
<proteinExistence type="predicted"/>
<evidence type="ECO:0000313" key="6">
    <source>
        <dbReference type="WBParaSite" id="Minc3s00282g09332"/>
    </source>
</evidence>
<dbReference type="Proteomes" id="UP000887563">
    <property type="component" value="Unplaced"/>
</dbReference>
<evidence type="ECO:0000259" key="4">
    <source>
        <dbReference type="Pfam" id="PF10256"/>
    </source>
</evidence>
<dbReference type="AlphaFoldDB" id="A0A914L8W2"/>
<keyword evidence="5" id="KW-1185">Reference proteome</keyword>
<feature type="transmembrane region" description="Helical" evidence="3">
    <location>
        <begin position="83"/>
        <end position="103"/>
    </location>
</feature>
<organism evidence="5 6">
    <name type="scientific">Meloidogyne incognita</name>
    <name type="common">Southern root-knot nematode worm</name>
    <name type="synonym">Oxyuris incognita</name>
    <dbReference type="NCBI Taxonomy" id="6306"/>
    <lineage>
        <taxon>Eukaryota</taxon>
        <taxon>Metazoa</taxon>
        <taxon>Ecdysozoa</taxon>
        <taxon>Nematoda</taxon>
        <taxon>Chromadorea</taxon>
        <taxon>Rhabditida</taxon>
        <taxon>Tylenchina</taxon>
        <taxon>Tylenchomorpha</taxon>
        <taxon>Tylenchoidea</taxon>
        <taxon>Meloidogynidae</taxon>
        <taxon>Meloidogyninae</taxon>
        <taxon>Meloidogyne</taxon>
        <taxon>Meloidogyne incognita group</taxon>
    </lineage>
</organism>
<keyword evidence="3" id="KW-0812">Transmembrane</keyword>
<keyword evidence="2 3" id="KW-0472">Membrane</keyword>
<keyword evidence="3" id="KW-1133">Transmembrane helix</keyword>
<evidence type="ECO:0000256" key="2">
    <source>
        <dbReference type="ARBA" id="ARBA00023136"/>
    </source>
</evidence>
<evidence type="ECO:0000256" key="3">
    <source>
        <dbReference type="SAM" id="Phobius"/>
    </source>
</evidence>
<feature type="transmembrane region" description="Helical" evidence="3">
    <location>
        <begin position="210"/>
        <end position="234"/>
    </location>
</feature>
<sequence>MVEEIDRVEEEDSNFLPCQSWQITPDPIVIRGIGNLTLFGLNSRFSSEFPCSLKGKLAPEEFQDTMDRINFVLQRNIHSHLRWLICGLIFCCCSMGISLWPVIYLNKGTISAVKETLEQENQLLYNKLVMVEEIDRVEEEDSNFLPCQSWQITPDPIVIRGIGNLTLFGLNSRFSSEFPCSLKGKLAPEEFQDTMDRINFVLQRNIHSHLRWLICGLIFCCCSMGISLWPVIYLNKGTISAVKETLEQENQLLYNKLGFNWKLSRRPVENTENLTEYVLLIETLAKIPLSVPD</sequence>
<dbReference type="PANTHER" id="PTHR13005:SF4">
    <property type="entry name" value="CYSTEINE-RICH HYDROPHOBIC PROTEIN"/>
    <property type="match status" value="1"/>
</dbReference>
<name>A0A914L8W2_MELIC</name>
<dbReference type="WBParaSite" id="Minc3s00282g09332">
    <property type="protein sequence ID" value="Minc3s00282g09332"/>
    <property type="gene ID" value="Minc3s00282g09332"/>
</dbReference>
<reference evidence="6" key="1">
    <citation type="submission" date="2022-11" db="UniProtKB">
        <authorList>
            <consortium name="WormBaseParasite"/>
        </authorList>
    </citation>
    <scope>IDENTIFICATION</scope>
</reference>